<dbReference type="PROSITE" id="PS51039">
    <property type="entry name" value="ZF_AN1"/>
    <property type="match status" value="2"/>
</dbReference>
<dbReference type="Pfam" id="PF01754">
    <property type="entry name" value="zf-A20"/>
    <property type="match status" value="1"/>
</dbReference>
<dbReference type="Pfam" id="PF01428">
    <property type="entry name" value="zf-AN1"/>
    <property type="match status" value="2"/>
</dbReference>
<dbReference type="PANTHER" id="PTHR10634">
    <property type="entry name" value="AN1-TYPE ZINC FINGER PROTEIN"/>
    <property type="match status" value="1"/>
</dbReference>
<evidence type="ECO:0000259" key="7">
    <source>
        <dbReference type="PROSITE" id="PS51039"/>
    </source>
</evidence>
<dbReference type="PROSITE" id="PS51036">
    <property type="entry name" value="ZF_A20"/>
    <property type="match status" value="1"/>
</dbReference>
<dbReference type="Proteomes" id="UP000583929">
    <property type="component" value="Unassembled WGS sequence"/>
</dbReference>
<dbReference type="GO" id="GO:0003677">
    <property type="term" value="F:DNA binding"/>
    <property type="evidence" value="ECO:0007669"/>
    <property type="project" value="InterPro"/>
</dbReference>
<dbReference type="EMBL" id="JAATIQ010000192">
    <property type="protein sequence ID" value="KAF4371907.1"/>
    <property type="molecule type" value="Genomic_DNA"/>
</dbReference>
<keyword evidence="2" id="KW-0479">Metal-binding</keyword>
<evidence type="ECO:0000256" key="5">
    <source>
        <dbReference type="PROSITE-ProRule" id="PRU00449"/>
    </source>
</evidence>
<dbReference type="SUPFAM" id="SSF118310">
    <property type="entry name" value="AN1-like Zinc finger"/>
    <property type="match status" value="2"/>
</dbReference>
<dbReference type="Gene3D" id="4.10.1110.10">
    <property type="entry name" value="AN1-like Zinc finger"/>
    <property type="match status" value="2"/>
</dbReference>
<gene>
    <name evidence="8" type="ORF">G4B88_016970</name>
</gene>
<name>A0A7J6FMQ3_CANSA</name>
<dbReference type="AlphaFoldDB" id="A0A7J6FMQ3"/>
<dbReference type="SMART" id="SM00154">
    <property type="entry name" value="ZnF_AN1"/>
    <property type="match status" value="2"/>
</dbReference>
<comment type="caution">
    <text evidence="8">The sequence shown here is derived from an EMBL/GenBank/DDBJ whole genome shotgun (WGS) entry which is preliminary data.</text>
</comment>
<organism evidence="8 9">
    <name type="scientific">Cannabis sativa</name>
    <name type="common">Hemp</name>
    <name type="synonym">Marijuana</name>
    <dbReference type="NCBI Taxonomy" id="3483"/>
    <lineage>
        <taxon>Eukaryota</taxon>
        <taxon>Viridiplantae</taxon>
        <taxon>Streptophyta</taxon>
        <taxon>Embryophyta</taxon>
        <taxon>Tracheophyta</taxon>
        <taxon>Spermatophyta</taxon>
        <taxon>Magnoliopsida</taxon>
        <taxon>eudicotyledons</taxon>
        <taxon>Gunneridae</taxon>
        <taxon>Pentapetalae</taxon>
        <taxon>rosids</taxon>
        <taxon>fabids</taxon>
        <taxon>Rosales</taxon>
        <taxon>Cannabaceae</taxon>
        <taxon>Cannabis</taxon>
    </lineage>
</organism>
<feature type="domain" description="A20-type" evidence="6">
    <location>
        <begin position="2"/>
        <end position="36"/>
    </location>
</feature>
<feature type="domain" description="AN1-type" evidence="7">
    <location>
        <begin position="185"/>
        <end position="231"/>
    </location>
</feature>
<evidence type="ECO:0000259" key="6">
    <source>
        <dbReference type="PROSITE" id="PS51036"/>
    </source>
</evidence>
<keyword evidence="3 5" id="KW-0863">Zinc-finger</keyword>
<dbReference type="InterPro" id="IPR035896">
    <property type="entry name" value="AN1-like_Znf"/>
</dbReference>
<proteinExistence type="predicted"/>
<sequence>MGDVLNLCVKGCGFYGRAQNRNMCSKCYKDFIMEEIISKSLSNIHLSSDTTSITTLTFNDTNENDAITNSLSDQFKDLKITKNRCNDCNKKVGLTGFSCRCGNLYCGHHRLPEAHACTYDFKGAARQNLKLPLCFKDFILEEIICESLSNIHLSSNTTSIIAPISTTDENDAITNSLCDQFKSLKVTTNRCKYCNKKVGLTGFTCRCGNLYCGCHRLPETHACTYDFKGAARQNFELTLICGDKLGRDF</sequence>
<dbReference type="InterPro" id="IPR000058">
    <property type="entry name" value="Znf_AN1"/>
</dbReference>
<dbReference type="PANTHER" id="PTHR10634:SF124">
    <property type="entry name" value="ZINC FINGER A20 AND AN1 DOMAIN-CONTAINING STRESS-ASSOCIATED PROTEIN 8-RELATED"/>
    <property type="match status" value="1"/>
</dbReference>
<dbReference type="SMART" id="SM00259">
    <property type="entry name" value="ZnF_A20"/>
    <property type="match status" value="1"/>
</dbReference>
<dbReference type="GO" id="GO:0008270">
    <property type="term" value="F:zinc ion binding"/>
    <property type="evidence" value="ECO:0007669"/>
    <property type="project" value="UniProtKB-KW"/>
</dbReference>
<protein>
    <recommendedName>
        <fullName evidence="10">Zinc finger protein</fullName>
    </recommendedName>
</protein>
<dbReference type="InterPro" id="IPR050652">
    <property type="entry name" value="AN1_A20_ZnFinger"/>
</dbReference>
<evidence type="ECO:0000313" key="9">
    <source>
        <dbReference type="Proteomes" id="UP000583929"/>
    </source>
</evidence>
<reference evidence="8 9" key="1">
    <citation type="journal article" date="2020" name="bioRxiv">
        <title>Sequence and annotation of 42 cannabis genomes reveals extensive copy number variation in cannabinoid synthesis and pathogen resistance genes.</title>
        <authorList>
            <person name="Mckernan K.J."/>
            <person name="Helbert Y."/>
            <person name="Kane L.T."/>
            <person name="Ebling H."/>
            <person name="Zhang L."/>
            <person name="Liu B."/>
            <person name="Eaton Z."/>
            <person name="Mclaughlin S."/>
            <person name="Kingan S."/>
            <person name="Baybayan P."/>
            <person name="Concepcion G."/>
            <person name="Jordan M."/>
            <person name="Riva A."/>
            <person name="Barbazuk W."/>
            <person name="Harkins T."/>
        </authorList>
    </citation>
    <scope>NUCLEOTIDE SEQUENCE [LARGE SCALE GENOMIC DNA]</scope>
    <source>
        <strain evidence="9">cv. Jamaican Lion 4</strain>
        <tissue evidence="8">Leaf</tissue>
    </source>
</reference>
<dbReference type="Gene3D" id="1.20.5.4770">
    <property type="match status" value="1"/>
</dbReference>
<accession>A0A7J6FMQ3</accession>
<keyword evidence="4" id="KW-0862">Zinc</keyword>
<evidence type="ECO:0000256" key="4">
    <source>
        <dbReference type="ARBA" id="ARBA00022833"/>
    </source>
</evidence>
<dbReference type="SUPFAM" id="SSF57716">
    <property type="entry name" value="Glucocorticoid receptor-like (DNA-binding domain)"/>
    <property type="match status" value="1"/>
</dbReference>
<evidence type="ECO:0000256" key="3">
    <source>
        <dbReference type="ARBA" id="ARBA00022771"/>
    </source>
</evidence>
<feature type="domain" description="AN1-type" evidence="7">
    <location>
        <begin position="79"/>
        <end position="125"/>
    </location>
</feature>
<evidence type="ECO:0000313" key="8">
    <source>
        <dbReference type="EMBL" id="KAF4371907.1"/>
    </source>
</evidence>
<evidence type="ECO:0000256" key="2">
    <source>
        <dbReference type="ARBA" id="ARBA00022723"/>
    </source>
</evidence>
<evidence type="ECO:0008006" key="10">
    <source>
        <dbReference type="Google" id="ProtNLM"/>
    </source>
</evidence>
<keyword evidence="9" id="KW-1185">Reference proteome</keyword>
<dbReference type="InterPro" id="IPR002653">
    <property type="entry name" value="Znf_A20"/>
</dbReference>
<comment type="function">
    <text evidence="1">May be involved in environmental stress response.</text>
</comment>
<evidence type="ECO:0000256" key="1">
    <source>
        <dbReference type="ARBA" id="ARBA00003732"/>
    </source>
</evidence>